<keyword evidence="11" id="KW-0333">Golgi apparatus</keyword>
<keyword evidence="13 20" id="KW-1015">Disulfide bond</keyword>
<comment type="pathway">
    <text evidence="3">Protein modification; protein glycosylation.</text>
</comment>
<evidence type="ECO:0000256" key="12">
    <source>
        <dbReference type="ARBA" id="ARBA00023136"/>
    </source>
</evidence>
<proteinExistence type="inferred from homology"/>
<keyword evidence="5" id="KW-0812">Transmembrane</keyword>
<evidence type="ECO:0000256" key="2">
    <source>
        <dbReference type="ARBA" id="ARBA00004323"/>
    </source>
</evidence>
<keyword evidence="10" id="KW-1133">Transmembrane helix</keyword>
<feature type="active site" evidence="18">
    <location>
        <position position="509"/>
    </location>
</feature>
<comment type="similarity">
    <text evidence="4 21">Belongs to the glycosyl hydrolase 47 family.</text>
</comment>
<keyword evidence="9" id="KW-0735">Signal-anchor</keyword>
<dbReference type="GO" id="GO:0005509">
    <property type="term" value="F:calcium ion binding"/>
    <property type="evidence" value="ECO:0007669"/>
    <property type="project" value="InterPro"/>
</dbReference>
<evidence type="ECO:0000256" key="18">
    <source>
        <dbReference type="PIRSR" id="PIRSR601382-1"/>
    </source>
</evidence>
<organism evidence="23">
    <name type="scientific">Oikopleura dioica</name>
    <name type="common">Tunicate</name>
    <dbReference type="NCBI Taxonomy" id="34765"/>
    <lineage>
        <taxon>Eukaryota</taxon>
        <taxon>Metazoa</taxon>
        <taxon>Chordata</taxon>
        <taxon>Tunicata</taxon>
        <taxon>Appendicularia</taxon>
        <taxon>Copelata</taxon>
        <taxon>Oikopleuridae</taxon>
        <taxon>Oikopleura</taxon>
    </lineage>
</organism>
<evidence type="ECO:0000256" key="9">
    <source>
        <dbReference type="ARBA" id="ARBA00022968"/>
    </source>
</evidence>
<evidence type="ECO:0000256" key="20">
    <source>
        <dbReference type="PIRSR" id="PIRSR601382-3"/>
    </source>
</evidence>
<dbReference type="InterPro" id="IPR001382">
    <property type="entry name" value="Glyco_hydro_47"/>
</dbReference>
<reference evidence="23" key="1">
    <citation type="journal article" date="2010" name="Science">
        <title>Plasticity of animal genome architecture unmasked by rapid evolution of a pelagic tunicate.</title>
        <authorList>
            <person name="Denoeud F."/>
            <person name="Henriet S."/>
            <person name="Mungpakdee S."/>
            <person name="Aury J.M."/>
            <person name="Da Silva C."/>
            <person name="Brinkmann H."/>
            <person name="Mikhaleva J."/>
            <person name="Olsen L.C."/>
            <person name="Jubin C."/>
            <person name="Canestro C."/>
            <person name="Bouquet J.M."/>
            <person name="Danks G."/>
            <person name="Poulain J."/>
            <person name="Campsteijn C."/>
            <person name="Adamski M."/>
            <person name="Cross I."/>
            <person name="Yadetie F."/>
            <person name="Muffato M."/>
            <person name="Louis A."/>
            <person name="Butcher S."/>
            <person name="Tsagkogeorga G."/>
            <person name="Konrad A."/>
            <person name="Singh S."/>
            <person name="Jensen M.F."/>
            <person name="Cong E.H."/>
            <person name="Eikeseth-Otteraa H."/>
            <person name="Noel B."/>
            <person name="Anthouard V."/>
            <person name="Porcel B.M."/>
            <person name="Kachouri-Lafond R."/>
            <person name="Nishino A."/>
            <person name="Ugolini M."/>
            <person name="Chourrout P."/>
            <person name="Nishida H."/>
            <person name="Aasland R."/>
            <person name="Huzurbazar S."/>
            <person name="Westhof E."/>
            <person name="Delsuc F."/>
            <person name="Lehrach H."/>
            <person name="Reinhardt R."/>
            <person name="Weissenbach J."/>
            <person name="Roy S.W."/>
            <person name="Artiguenave F."/>
            <person name="Postlethwait J.H."/>
            <person name="Manak J.R."/>
            <person name="Thompson E.M."/>
            <person name="Jaillon O."/>
            <person name="Du Pasquier L."/>
            <person name="Boudinot P."/>
            <person name="Liberles D.A."/>
            <person name="Volff J.N."/>
            <person name="Philippe H."/>
            <person name="Lenhard B."/>
            <person name="Roest Crollius H."/>
            <person name="Wincker P."/>
            <person name="Chourrout D."/>
        </authorList>
    </citation>
    <scope>NUCLEOTIDE SEQUENCE [LARGE SCALE GENOMIC DNA]</scope>
</reference>
<dbReference type="EMBL" id="FN654438">
    <property type="protein sequence ID" value="CBY33688.1"/>
    <property type="molecule type" value="Genomic_DNA"/>
</dbReference>
<evidence type="ECO:0000256" key="3">
    <source>
        <dbReference type="ARBA" id="ARBA00004922"/>
    </source>
</evidence>
<feature type="disulfide bond" evidence="20">
    <location>
        <begin position="435"/>
        <end position="470"/>
    </location>
</feature>
<dbReference type="SUPFAM" id="SSF48225">
    <property type="entry name" value="Seven-hairpin glycosidases"/>
    <property type="match status" value="1"/>
</dbReference>
<gene>
    <name evidence="23" type="ORF">GSOID_T00021627001</name>
</gene>
<evidence type="ECO:0000256" key="11">
    <source>
        <dbReference type="ARBA" id="ARBA00023034"/>
    </source>
</evidence>
<protein>
    <recommendedName>
        <fullName evidence="21">alpha-1,2-Mannosidase</fullName>
        <ecNumber evidence="21">3.2.1.-</ecNumber>
    </recommendedName>
</protein>
<dbReference type="GO" id="GO:0005975">
    <property type="term" value="P:carbohydrate metabolic process"/>
    <property type="evidence" value="ECO:0007669"/>
    <property type="project" value="InterPro"/>
</dbReference>
<evidence type="ECO:0000256" key="7">
    <source>
        <dbReference type="ARBA" id="ARBA00022801"/>
    </source>
</evidence>
<feature type="coiled-coil region" evidence="22">
    <location>
        <begin position="46"/>
        <end position="108"/>
    </location>
</feature>
<feature type="active site" description="Proton donor" evidence="18">
    <location>
        <position position="238"/>
    </location>
</feature>
<dbReference type="GO" id="GO:0005783">
    <property type="term" value="C:endoplasmic reticulum"/>
    <property type="evidence" value="ECO:0007669"/>
    <property type="project" value="TreeGrafter"/>
</dbReference>
<dbReference type="Gene3D" id="1.50.10.10">
    <property type="match status" value="1"/>
</dbReference>
<evidence type="ECO:0000256" key="19">
    <source>
        <dbReference type="PIRSR" id="PIRSR601382-2"/>
    </source>
</evidence>
<keyword evidence="6 19" id="KW-0479">Metal-binding</keyword>
<dbReference type="PANTHER" id="PTHR11742">
    <property type="entry name" value="MANNOSYL-OLIGOSACCHARIDE ALPHA-1,2-MANNOSIDASE-RELATED"/>
    <property type="match status" value="1"/>
</dbReference>
<accession>E4YDT8</accession>
<evidence type="ECO:0000256" key="17">
    <source>
        <dbReference type="ARBA" id="ARBA00048605"/>
    </source>
</evidence>
<keyword evidence="15 21" id="KW-0326">Glycosidase</keyword>
<dbReference type="FunFam" id="1.50.10.10:FF:000017">
    <property type="entry name" value="alpha-1,2-Mannosidase"/>
    <property type="match status" value="1"/>
</dbReference>
<feature type="active site" description="Proton donor" evidence="18">
    <location>
        <position position="484"/>
    </location>
</feature>
<feature type="active site" evidence="18">
    <location>
        <position position="372"/>
    </location>
</feature>
<evidence type="ECO:0000256" key="22">
    <source>
        <dbReference type="SAM" id="Coils"/>
    </source>
</evidence>
<comment type="cofactor">
    <cofactor evidence="1 19">
        <name>Ca(2+)</name>
        <dbReference type="ChEBI" id="CHEBI:29108"/>
    </cofactor>
</comment>
<comment type="subcellular location">
    <subcellularLocation>
        <location evidence="2">Golgi apparatus membrane</location>
        <topology evidence="2">Single-pass type II membrane protein</topology>
    </subcellularLocation>
</comment>
<dbReference type="GO" id="GO:0000139">
    <property type="term" value="C:Golgi membrane"/>
    <property type="evidence" value="ECO:0007669"/>
    <property type="project" value="UniProtKB-SubCell"/>
</dbReference>
<keyword evidence="14" id="KW-0325">Glycoprotein</keyword>
<dbReference type="InterPro" id="IPR012341">
    <property type="entry name" value="6hp_glycosidase-like_sf"/>
</dbReference>
<evidence type="ECO:0000256" key="16">
    <source>
        <dbReference type="ARBA" id="ARBA00047669"/>
    </source>
</evidence>
<evidence type="ECO:0000256" key="15">
    <source>
        <dbReference type="ARBA" id="ARBA00023295"/>
    </source>
</evidence>
<dbReference type="GO" id="GO:0006491">
    <property type="term" value="P:N-glycan processing"/>
    <property type="evidence" value="ECO:0007669"/>
    <property type="project" value="UniProtKB-ARBA"/>
</dbReference>
<comment type="catalytic activity">
    <reaction evidence="17">
        <text>N(4)-(alpha-D-Man-(1-&gt;2)-alpha-D-Man-(1-&gt;2)-alpha-D-Man-(1-&gt;3)-[alpha-D-Man-(1-&gt;2)-alpha-D-Man-(1-&gt;3)-[alpha-D-Man-(1-&gt;2)-alpha-D-Man-(1-&gt;6)]-alpha-D-Man-(1-&gt;6)]-beta-D-Man-(1-&gt;4)-beta-D-GlcNAc-(1-&gt;4)-beta-D-GlcNAc)-L-asparaginyl-[protein] (N-glucan mannose isomer 9A1,2,3B1,2,3) + 4 H2O = N(4)-(alpha-D-Man-(1-&gt;3)-[alpha-D-Man-(1-&gt;3)-[alpha-D-Man-(1-&gt;6)]-alpha-D-Man-(1-&gt;6)]-beta-D-Man-(1-&gt;4)-beta-D-GlcNAc-(1-&gt;4)-beta-D-GlcNAc)-L-asparaginyl-[protein] (N-glucan mannose isomer 5A1,2) + 4 beta-D-mannose</text>
        <dbReference type="Rhea" id="RHEA:56008"/>
        <dbReference type="Rhea" id="RHEA-COMP:14356"/>
        <dbReference type="Rhea" id="RHEA-COMP:14367"/>
        <dbReference type="ChEBI" id="CHEBI:15377"/>
        <dbReference type="ChEBI" id="CHEBI:28563"/>
        <dbReference type="ChEBI" id="CHEBI:59087"/>
        <dbReference type="ChEBI" id="CHEBI:139493"/>
        <dbReference type="EC" id="3.2.1.113"/>
    </reaction>
</comment>
<comment type="catalytic activity">
    <reaction evidence="16">
        <text>N(4)-(alpha-D-Man-(1-&gt;2)-alpha-D-Man-(1-&gt;2)-alpha-D-Man-(1-&gt;3)-[alpha-D-Man-(1-&gt;3)-[alpha-D-Man-(1-&gt;2)-alpha-D-Man-(1-&gt;6)]-alpha-D-Man-(1-&gt;6)]-beta-D-Man-(1-&gt;4)-beta-D-GlcNAc-(1-&gt;4)-beta-D-GlcNAc)-L-asparaginyl-[protein] (N-glucan mannose isomer 8A1,2,3B1,3) + 3 H2O = N(4)-(alpha-D-Man-(1-&gt;3)-[alpha-D-Man-(1-&gt;3)-[alpha-D-Man-(1-&gt;6)]-alpha-D-Man-(1-&gt;6)]-beta-D-Man-(1-&gt;4)-beta-D-GlcNAc-(1-&gt;4)-beta-D-GlcNAc)-L-asparaginyl-[protein] (N-glucan mannose isomer 5A1,2) + 3 beta-D-mannose</text>
        <dbReference type="Rhea" id="RHEA:56028"/>
        <dbReference type="Rhea" id="RHEA-COMP:14358"/>
        <dbReference type="Rhea" id="RHEA-COMP:14367"/>
        <dbReference type="ChEBI" id="CHEBI:15377"/>
        <dbReference type="ChEBI" id="CHEBI:28563"/>
        <dbReference type="ChEBI" id="CHEBI:59087"/>
        <dbReference type="ChEBI" id="CHEBI:60628"/>
        <dbReference type="EC" id="3.2.1.113"/>
    </reaction>
</comment>
<dbReference type="Proteomes" id="UP000011014">
    <property type="component" value="Unassembled WGS sequence"/>
</dbReference>
<name>E4YDT8_OIKDI</name>
<sequence>MIGWFFRGKRLKLLAAFALLGILLYQTSAMIEMPELKRRSHKSNTSEKTEQETNNLERNLEELMKKARGSSCDNQRDPQCREKILEYLKMLEEMHAHLELELDDESITVEKDANKDGGEKLVLAAPDVKPKQRKGAYDYTRGSPSDPEVLARRNKVKEMMNHAWQGYKKKAWSENEVRPISGKGHSAGIFGNGKTGATIVDALDTLYIMGMMNEFNEAKEWVEKNFFFNSKTDVSLFETVIRFVAGFLAAGTLSGEQVFYDKAKYVADLLEGAFNTPSGIPMAMVNPTSGRTKNWNWASKGCSILAEIGTLHLEFSELTEHFGDPSYLQKVTTVRDVLQNTPRDHDKLYPVYIHPSTKQWGQKLVSVGALGDSFYEYLLKTYAYTNKSDKTALEMYWDAYEGIEANLIKRSSSGLTYIGEYKSSRTQPVMAHLTCFAGGMIAMSAHVDPAISEERRAHLMETAAAVTSTCHESYARTPTHLGPESFRFDSGEDARQTRAQDSYYILRPEVVESYFYMWRYTKDQKYREWAWDAVQALEEHCRSEFGFSGIKNVNQAPTSKDDLQQSFFLAETLKYLYLIFSDDDLISLDEFVFNTEAHPLRIQKRP</sequence>
<keyword evidence="8 19" id="KW-0106">Calcium</keyword>
<evidence type="ECO:0000256" key="1">
    <source>
        <dbReference type="ARBA" id="ARBA00001913"/>
    </source>
</evidence>
<dbReference type="AlphaFoldDB" id="E4YDT8"/>
<dbReference type="Pfam" id="PF01532">
    <property type="entry name" value="Glyco_hydro_47"/>
    <property type="match status" value="1"/>
</dbReference>
<keyword evidence="22" id="KW-0175">Coiled coil</keyword>
<dbReference type="EC" id="3.2.1.-" evidence="21"/>
<evidence type="ECO:0000256" key="4">
    <source>
        <dbReference type="ARBA" id="ARBA00007658"/>
    </source>
</evidence>
<dbReference type="PRINTS" id="PR00747">
    <property type="entry name" value="GLYHDRLASE47"/>
</dbReference>
<evidence type="ECO:0000256" key="8">
    <source>
        <dbReference type="ARBA" id="ARBA00022837"/>
    </source>
</evidence>
<evidence type="ECO:0000256" key="6">
    <source>
        <dbReference type="ARBA" id="ARBA00022723"/>
    </source>
</evidence>
<dbReference type="InterPro" id="IPR050749">
    <property type="entry name" value="Glycosyl_Hydrolase_47"/>
</dbReference>
<evidence type="ECO:0000256" key="14">
    <source>
        <dbReference type="ARBA" id="ARBA00023180"/>
    </source>
</evidence>
<evidence type="ECO:0000256" key="21">
    <source>
        <dbReference type="RuleBase" id="RU361193"/>
    </source>
</evidence>
<keyword evidence="7 21" id="KW-0378">Hydrolase</keyword>
<feature type="binding site" evidence="19">
    <location>
        <position position="595"/>
    </location>
    <ligand>
        <name>Ca(2+)</name>
        <dbReference type="ChEBI" id="CHEBI:29108"/>
    </ligand>
</feature>
<keyword evidence="12" id="KW-0472">Membrane</keyword>
<evidence type="ECO:0000256" key="13">
    <source>
        <dbReference type="ARBA" id="ARBA00023157"/>
    </source>
</evidence>
<evidence type="ECO:0000256" key="5">
    <source>
        <dbReference type="ARBA" id="ARBA00022692"/>
    </source>
</evidence>
<evidence type="ECO:0000313" key="23">
    <source>
        <dbReference type="EMBL" id="CBY33688.1"/>
    </source>
</evidence>
<evidence type="ECO:0000256" key="10">
    <source>
        <dbReference type="ARBA" id="ARBA00022989"/>
    </source>
</evidence>
<dbReference type="PANTHER" id="PTHR11742:SF6">
    <property type="entry name" value="MANNOSYL-OLIGOSACCHARIDE ALPHA-1,2-MANNOSIDASE IA-RELATED"/>
    <property type="match status" value="1"/>
</dbReference>
<dbReference type="InterPro" id="IPR036026">
    <property type="entry name" value="Seven-hairpin_glycosidases"/>
</dbReference>
<dbReference type="GO" id="GO:0004571">
    <property type="term" value="F:mannosyl-oligosaccharide 1,2-alpha-mannosidase activity"/>
    <property type="evidence" value="ECO:0007669"/>
    <property type="project" value="UniProtKB-EC"/>
</dbReference>